<dbReference type="AlphaFoldDB" id="A0A9W8BNK8"/>
<keyword evidence="2" id="KW-1185">Reference proteome</keyword>
<proteinExistence type="predicted"/>
<reference evidence="1" key="1">
    <citation type="submission" date="2022-07" db="EMBL/GenBank/DDBJ databases">
        <title>Phylogenomic reconstructions and comparative analyses of Kickxellomycotina fungi.</title>
        <authorList>
            <person name="Reynolds N.K."/>
            <person name="Stajich J.E."/>
            <person name="Barry K."/>
            <person name="Grigoriev I.V."/>
            <person name="Crous P."/>
            <person name="Smith M.E."/>
        </authorList>
    </citation>
    <scope>NUCLEOTIDE SEQUENCE</scope>
    <source>
        <strain evidence="1">IMI 214461</strain>
    </source>
</reference>
<evidence type="ECO:0000313" key="1">
    <source>
        <dbReference type="EMBL" id="KAJ2007852.1"/>
    </source>
</evidence>
<gene>
    <name evidence="1" type="ORF">H4R26_000520</name>
</gene>
<organism evidence="1 2">
    <name type="scientific">Coemansia thaxteri</name>
    <dbReference type="NCBI Taxonomy" id="2663907"/>
    <lineage>
        <taxon>Eukaryota</taxon>
        <taxon>Fungi</taxon>
        <taxon>Fungi incertae sedis</taxon>
        <taxon>Zoopagomycota</taxon>
        <taxon>Kickxellomycotina</taxon>
        <taxon>Kickxellomycetes</taxon>
        <taxon>Kickxellales</taxon>
        <taxon>Kickxellaceae</taxon>
        <taxon>Coemansia</taxon>
    </lineage>
</organism>
<protein>
    <submittedName>
        <fullName evidence="1">Uncharacterized protein</fullName>
    </submittedName>
</protein>
<dbReference type="Proteomes" id="UP001150907">
    <property type="component" value="Unassembled WGS sequence"/>
</dbReference>
<evidence type="ECO:0000313" key="2">
    <source>
        <dbReference type="Proteomes" id="UP001150907"/>
    </source>
</evidence>
<accession>A0A9W8BNK8</accession>
<name>A0A9W8BNK8_9FUNG</name>
<sequence length="122" mass="13738">MSTTVLRPYNPSYIYVVVWESYKVGSKPRIADIFPRQAMPTLNSVRTRLEQNKDIELKSKSLYAITATGIVPFAVGGQLGTADAYFVLASHNRKVDPHMHMGPHLCKTILEAYFTPETRPLI</sequence>
<dbReference type="EMBL" id="JANBQF010000016">
    <property type="protein sequence ID" value="KAJ2007852.1"/>
    <property type="molecule type" value="Genomic_DNA"/>
</dbReference>
<comment type="caution">
    <text evidence="1">The sequence shown here is derived from an EMBL/GenBank/DDBJ whole genome shotgun (WGS) entry which is preliminary data.</text>
</comment>